<comment type="caution">
    <text evidence="1">The sequence shown here is derived from an EMBL/GenBank/DDBJ whole genome shotgun (WGS) entry which is preliminary data.</text>
</comment>
<evidence type="ECO:0000313" key="1">
    <source>
        <dbReference type="EMBL" id="PON85493.1"/>
    </source>
</evidence>
<name>A0A2P5EJ35_TREOI</name>
<reference evidence="2" key="1">
    <citation type="submission" date="2016-06" db="EMBL/GenBank/DDBJ databases">
        <title>Parallel loss of symbiosis genes in relatives of nitrogen-fixing non-legume Parasponia.</title>
        <authorList>
            <person name="Van Velzen R."/>
            <person name="Holmer R."/>
            <person name="Bu F."/>
            <person name="Rutten L."/>
            <person name="Van Zeijl A."/>
            <person name="Liu W."/>
            <person name="Santuari L."/>
            <person name="Cao Q."/>
            <person name="Sharma T."/>
            <person name="Shen D."/>
            <person name="Roswanjaya Y."/>
            <person name="Wardhani T."/>
            <person name="Kalhor M.S."/>
            <person name="Jansen J."/>
            <person name="Van den Hoogen J."/>
            <person name="Gungor B."/>
            <person name="Hartog M."/>
            <person name="Hontelez J."/>
            <person name="Verver J."/>
            <person name="Yang W.-C."/>
            <person name="Schijlen E."/>
            <person name="Repin R."/>
            <person name="Schilthuizen M."/>
            <person name="Schranz E."/>
            <person name="Heidstra R."/>
            <person name="Miyata K."/>
            <person name="Fedorova E."/>
            <person name="Kohlen W."/>
            <person name="Bisseling T."/>
            <person name="Smit S."/>
            <person name="Geurts R."/>
        </authorList>
    </citation>
    <scope>NUCLEOTIDE SEQUENCE [LARGE SCALE GENOMIC DNA]</scope>
    <source>
        <strain evidence="2">cv. RG33-2</strain>
    </source>
</reference>
<gene>
    <name evidence="1" type="ORF">TorRG33x02_186420</name>
</gene>
<organism evidence="1 2">
    <name type="scientific">Trema orientale</name>
    <name type="common">Charcoal tree</name>
    <name type="synonym">Celtis orientalis</name>
    <dbReference type="NCBI Taxonomy" id="63057"/>
    <lineage>
        <taxon>Eukaryota</taxon>
        <taxon>Viridiplantae</taxon>
        <taxon>Streptophyta</taxon>
        <taxon>Embryophyta</taxon>
        <taxon>Tracheophyta</taxon>
        <taxon>Spermatophyta</taxon>
        <taxon>Magnoliopsida</taxon>
        <taxon>eudicotyledons</taxon>
        <taxon>Gunneridae</taxon>
        <taxon>Pentapetalae</taxon>
        <taxon>rosids</taxon>
        <taxon>fabids</taxon>
        <taxon>Rosales</taxon>
        <taxon>Cannabaceae</taxon>
        <taxon>Trema</taxon>
    </lineage>
</organism>
<sequence length="105" mass="10998">MFRSLNQTSMGKEILPIPKACCGEQRKKNVFGVSGGAAGGGWISLEAAGDLSSLGAAAAGGEEQARREMVGTVRKWERKVGLCVLKRRQGEGGTVLCVNGESESE</sequence>
<keyword evidence="2" id="KW-1185">Reference proteome</keyword>
<accession>A0A2P5EJ35</accession>
<dbReference type="InParanoid" id="A0A2P5EJ35"/>
<evidence type="ECO:0000313" key="2">
    <source>
        <dbReference type="Proteomes" id="UP000237000"/>
    </source>
</evidence>
<dbReference type="EMBL" id="JXTC01000146">
    <property type="protein sequence ID" value="PON85493.1"/>
    <property type="molecule type" value="Genomic_DNA"/>
</dbReference>
<dbReference type="Proteomes" id="UP000237000">
    <property type="component" value="Unassembled WGS sequence"/>
</dbReference>
<dbReference type="AlphaFoldDB" id="A0A2P5EJ35"/>
<proteinExistence type="predicted"/>
<protein>
    <submittedName>
        <fullName evidence="1">Uncharacterized protein</fullName>
    </submittedName>
</protein>
<dbReference type="OrthoDB" id="10577762at2759"/>